<feature type="transmembrane region" description="Helical" evidence="7">
    <location>
        <begin position="195"/>
        <end position="217"/>
    </location>
</feature>
<keyword evidence="5 7" id="KW-1133">Transmembrane helix</keyword>
<dbReference type="InterPro" id="IPR052031">
    <property type="entry name" value="Membrane_Transporter-Flippase"/>
</dbReference>
<evidence type="ECO:0000313" key="9">
    <source>
        <dbReference type="Proteomes" id="UP001060164"/>
    </source>
</evidence>
<organism evidence="8 9">
    <name type="scientific">Ruminococcus gauvreauii</name>
    <dbReference type="NCBI Taxonomy" id="438033"/>
    <lineage>
        <taxon>Bacteria</taxon>
        <taxon>Bacillati</taxon>
        <taxon>Bacillota</taxon>
        <taxon>Clostridia</taxon>
        <taxon>Eubacteriales</taxon>
        <taxon>Oscillospiraceae</taxon>
        <taxon>Ruminococcus</taxon>
    </lineage>
</organism>
<feature type="transmembrane region" description="Helical" evidence="7">
    <location>
        <begin position="284"/>
        <end position="306"/>
    </location>
</feature>
<gene>
    <name evidence="8" type="ORF">NQ502_14290</name>
</gene>
<feature type="transmembrane region" description="Helical" evidence="7">
    <location>
        <begin position="318"/>
        <end position="337"/>
    </location>
</feature>
<feature type="transmembrane region" description="Helical" evidence="7">
    <location>
        <begin position="418"/>
        <end position="436"/>
    </location>
</feature>
<evidence type="ECO:0000256" key="4">
    <source>
        <dbReference type="ARBA" id="ARBA00022692"/>
    </source>
</evidence>
<comment type="subcellular location">
    <subcellularLocation>
        <location evidence="1">Cell membrane</location>
        <topology evidence="1">Multi-pass membrane protein</topology>
    </subcellularLocation>
</comment>
<keyword evidence="4 7" id="KW-0812">Transmembrane</keyword>
<evidence type="ECO:0000256" key="1">
    <source>
        <dbReference type="ARBA" id="ARBA00004651"/>
    </source>
</evidence>
<dbReference type="PANTHER" id="PTHR43549">
    <property type="entry name" value="MULTIDRUG RESISTANCE PROTEIN YPNP-RELATED"/>
    <property type="match status" value="1"/>
</dbReference>
<accession>A0ABY5VEV1</accession>
<keyword evidence="3" id="KW-1003">Cell membrane</keyword>
<feature type="transmembrane region" description="Helical" evidence="7">
    <location>
        <begin position="140"/>
        <end position="161"/>
    </location>
</feature>
<dbReference type="Pfam" id="PF01554">
    <property type="entry name" value="MatE"/>
    <property type="match status" value="2"/>
</dbReference>
<evidence type="ECO:0000256" key="6">
    <source>
        <dbReference type="ARBA" id="ARBA00023136"/>
    </source>
</evidence>
<keyword evidence="2" id="KW-0813">Transport</keyword>
<dbReference type="InterPro" id="IPR048279">
    <property type="entry name" value="MdtK-like"/>
</dbReference>
<evidence type="ECO:0000256" key="7">
    <source>
        <dbReference type="SAM" id="Phobius"/>
    </source>
</evidence>
<reference evidence="8" key="1">
    <citation type="journal article" date="2022" name="Cell">
        <title>Design, construction, and in vivo augmentation of a complex gut microbiome.</title>
        <authorList>
            <person name="Cheng A.G."/>
            <person name="Ho P.Y."/>
            <person name="Aranda-Diaz A."/>
            <person name="Jain S."/>
            <person name="Yu F.B."/>
            <person name="Meng X."/>
            <person name="Wang M."/>
            <person name="Iakiviak M."/>
            <person name="Nagashima K."/>
            <person name="Zhao A."/>
            <person name="Murugkar P."/>
            <person name="Patil A."/>
            <person name="Atabakhsh K."/>
            <person name="Weakley A."/>
            <person name="Yan J."/>
            <person name="Brumbaugh A.R."/>
            <person name="Higginbottom S."/>
            <person name="Dimas A."/>
            <person name="Shiver A.L."/>
            <person name="Deutschbauer A."/>
            <person name="Neff N."/>
            <person name="Sonnenburg J.L."/>
            <person name="Huang K.C."/>
            <person name="Fischbach M.A."/>
        </authorList>
    </citation>
    <scope>NUCLEOTIDE SEQUENCE</scope>
    <source>
        <strain evidence="8">DSM 19829</strain>
    </source>
</reference>
<dbReference type="PANTHER" id="PTHR43549:SF3">
    <property type="entry name" value="MULTIDRUG RESISTANCE PROTEIN YPNP-RELATED"/>
    <property type="match status" value="1"/>
</dbReference>
<dbReference type="EMBL" id="CP102290">
    <property type="protein sequence ID" value="UWP58538.1"/>
    <property type="molecule type" value="Genomic_DNA"/>
</dbReference>
<name>A0ABY5VEV1_9FIRM</name>
<evidence type="ECO:0000256" key="5">
    <source>
        <dbReference type="ARBA" id="ARBA00022989"/>
    </source>
</evidence>
<feature type="transmembrane region" description="Helical" evidence="7">
    <location>
        <begin position="168"/>
        <end position="189"/>
    </location>
</feature>
<evidence type="ECO:0000313" key="8">
    <source>
        <dbReference type="EMBL" id="UWP58538.1"/>
    </source>
</evidence>
<keyword evidence="6 7" id="KW-0472">Membrane</keyword>
<dbReference type="PIRSF" id="PIRSF006603">
    <property type="entry name" value="DinF"/>
    <property type="match status" value="1"/>
</dbReference>
<evidence type="ECO:0000256" key="3">
    <source>
        <dbReference type="ARBA" id="ARBA00022475"/>
    </source>
</evidence>
<sequence>MKNDIRQMTEGNIAGSLVTFALPVMATNLFQQLYNTVDVAVVGRYAGTEALAAVGSAGQLTAFLIYFFIGLSIGAGIVISHSIGSRDWEKVNIQVHTALALAVTAGIALTVIGVWAAPLLLGLLNIPETVMTYAVPYIRIYFLGMLPMMLFNMGSSILRAAGDSRTGLYCLAAGGVVNVILDFLFVAGFSRGVRGAALATAAAQCVSAVLVLAKLTVSGAQYRLIPRRIHLNREECMKMIRVGVPAGLQSVLVSLSNVIVQSRVNLFGLETMAGFAAYLKLEGFLYMPIEAFGLAVSSFVGQNYGAGKRDRVEKGTRITLILSVTVTVVLGGVLLYFGREMIGIFDSSREVADHGMQIMQILIPFYSLYAVNQTLTGTLRGMGNSAAPMLISLFTMCGLRVVYVIVMLRTASDPRTIYVSYPLTWIVTTAALIICYRHTKKKKWSTFICS</sequence>
<dbReference type="RefSeq" id="WP_044983521.1">
    <property type="nucleotide sequence ID" value="NZ_CABLBR010000033.1"/>
</dbReference>
<dbReference type="CDD" id="cd13138">
    <property type="entry name" value="MATE_yoeA_like"/>
    <property type="match status" value="1"/>
</dbReference>
<protein>
    <submittedName>
        <fullName evidence="8">MATE family efflux transporter</fullName>
    </submittedName>
</protein>
<dbReference type="Proteomes" id="UP001060164">
    <property type="component" value="Chromosome"/>
</dbReference>
<dbReference type="InterPro" id="IPR002528">
    <property type="entry name" value="MATE_fam"/>
</dbReference>
<proteinExistence type="predicted"/>
<feature type="transmembrane region" description="Helical" evidence="7">
    <location>
        <begin position="357"/>
        <end position="375"/>
    </location>
</feature>
<feature type="transmembrane region" description="Helical" evidence="7">
    <location>
        <begin position="387"/>
        <end position="406"/>
    </location>
</feature>
<feature type="transmembrane region" description="Helical" evidence="7">
    <location>
        <begin position="50"/>
        <end position="79"/>
    </location>
</feature>
<feature type="transmembrane region" description="Helical" evidence="7">
    <location>
        <begin position="12"/>
        <end position="30"/>
    </location>
</feature>
<evidence type="ECO:0000256" key="2">
    <source>
        <dbReference type="ARBA" id="ARBA00022448"/>
    </source>
</evidence>
<keyword evidence="9" id="KW-1185">Reference proteome</keyword>
<dbReference type="NCBIfam" id="TIGR00797">
    <property type="entry name" value="matE"/>
    <property type="match status" value="1"/>
</dbReference>
<feature type="transmembrane region" description="Helical" evidence="7">
    <location>
        <begin position="99"/>
        <end position="120"/>
    </location>
</feature>
<feature type="transmembrane region" description="Helical" evidence="7">
    <location>
        <begin position="238"/>
        <end position="264"/>
    </location>
</feature>